<feature type="compositionally biased region" description="Basic residues" evidence="1">
    <location>
        <begin position="64"/>
        <end position="75"/>
    </location>
</feature>
<proteinExistence type="predicted"/>
<feature type="compositionally biased region" description="Basic and acidic residues" evidence="1">
    <location>
        <begin position="162"/>
        <end position="175"/>
    </location>
</feature>
<dbReference type="AlphaFoldDB" id="A0A6J4TW08"/>
<accession>A0A6J4TW08</accession>
<organism evidence="2">
    <name type="scientific">uncultured Thermomicrobiales bacterium</name>
    <dbReference type="NCBI Taxonomy" id="1645740"/>
    <lineage>
        <taxon>Bacteria</taxon>
        <taxon>Pseudomonadati</taxon>
        <taxon>Thermomicrobiota</taxon>
        <taxon>Thermomicrobia</taxon>
        <taxon>Thermomicrobiales</taxon>
        <taxon>environmental samples</taxon>
    </lineage>
</organism>
<feature type="region of interest" description="Disordered" evidence="1">
    <location>
        <begin position="1"/>
        <end position="291"/>
    </location>
</feature>
<dbReference type="EMBL" id="CADCWE010000065">
    <property type="protein sequence ID" value="CAA9532422.1"/>
    <property type="molecule type" value="Genomic_DNA"/>
</dbReference>
<protein>
    <submittedName>
        <fullName evidence="2">Uncharacterized protein</fullName>
    </submittedName>
</protein>
<feature type="non-terminal residue" evidence="2">
    <location>
        <position position="365"/>
    </location>
</feature>
<feature type="compositionally biased region" description="Basic and acidic residues" evidence="1">
    <location>
        <begin position="187"/>
        <end position="198"/>
    </location>
</feature>
<evidence type="ECO:0000313" key="2">
    <source>
        <dbReference type="EMBL" id="CAA9532422.1"/>
    </source>
</evidence>
<gene>
    <name evidence="2" type="ORF">AVDCRST_MAG73-1035</name>
</gene>
<feature type="compositionally biased region" description="Basic and acidic residues" evidence="1">
    <location>
        <begin position="20"/>
        <end position="42"/>
    </location>
</feature>
<sequence length="365" mass="39920">RIGGDRPGAGDVGVRFRVVRPADRGRAGDGRCLRPSPRHRDGPGPGDAGGTKHGGTGDGGCPLHRGRDRRRSDHRRVRDPAIRRQRRHRRGDAAAGDGGGPLDRRSRSGPSDDRRAGDRAVRLRHHDQRPGDRGRAGRGDRDRERGLRRQRPGDGPGAVHRGGADRRGGDGERPQWRQRTGDGPGPSDRRPGDDRRPGCESGPHRGGAGDGGGAVGRGPDIGRGRLDPAGRRTVDRDGDLGGGGGESTHRRRPATERSGEPDRRRPGQPDRARGRRQRSGRDFRAVRRGVPGWHGDHGRVCAERDRRREHPCGGDQRDPSRGVWRVVSGEHRVFVLRQRLESRRSGGLHYVFERGLHHQRGAAGI</sequence>
<feature type="compositionally biased region" description="Basic and acidic residues" evidence="1">
    <location>
        <begin position="253"/>
        <end position="272"/>
    </location>
</feature>
<evidence type="ECO:0000256" key="1">
    <source>
        <dbReference type="SAM" id="MobiDB-lite"/>
    </source>
</evidence>
<reference evidence="2" key="1">
    <citation type="submission" date="2020-02" db="EMBL/GenBank/DDBJ databases">
        <authorList>
            <person name="Meier V. D."/>
        </authorList>
    </citation>
    <scope>NUCLEOTIDE SEQUENCE</scope>
    <source>
        <strain evidence="2">AVDCRST_MAG73</strain>
    </source>
</reference>
<name>A0A6J4TW08_9BACT</name>
<feature type="compositionally biased region" description="Basic and acidic residues" evidence="1">
    <location>
        <begin position="102"/>
        <end position="121"/>
    </location>
</feature>
<feature type="compositionally biased region" description="Gly residues" evidence="1">
    <location>
        <begin position="1"/>
        <end position="11"/>
    </location>
</feature>
<feature type="compositionally biased region" description="Gly residues" evidence="1">
    <location>
        <begin position="204"/>
        <end position="219"/>
    </location>
</feature>
<feature type="non-terminal residue" evidence="2">
    <location>
        <position position="1"/>
    </location>
</feature>
<feature type="compositionally biased region" description="Basic and acidic residues" evidence="1">
    <location>
        <begin position="220"/>
        <end position="239"/>
    </location>
</feature>
<feature type="compositionally biased region" description="Gly residues" evidence="1">
    <location>
        <begin position="43"/>
        <end position="60"/>
    </location>
</feature>
<feature type="compositionally biased region" description="Basic and acidic residues" evidence="1">
    <location>
        <begin position="128"/>
        <end position="147"/>
    </location>
</feature>